<dbReference type="AlphaFoldDB" id="A0AAU8C1M6"/>
<organism evidence="2">
    <name type="scientific">Sulfitobacter sp. TCYB15</name>
    <dbReference type="NCBI Taxonomy" id="3229275"/>
    <lineage>
        <taxon>Bacteria</taxon>
        <taxon>Pseudomonadati</taxon>
        <taxon>Pseudomonadota</taxon>
        <taxon>Alphaproteobacteria</taxon>
        <taxon>Rhodobacterales</taxon>
        <taxon>Roseobacteraceae</taxon>
        <taxon>Sulfitobacter</taxon>
    </lineage>
</organism>
<dbReference type="EMBL" id="CP159193">
    <property type="protein sequence ID" value="XCF09639.1"/>
    <property type="molecule type" value="Genomic_DNA"/>
</dbReference>
<evidence type="ECO:0008006" key="3">
    <source>
        <dbReference type="Google" id="ProtNLM"/>
    </source>
</evidence>
<reference evidence="2" key="1">
    <citation type="journal article" date="2020" name="Int. J. Syst. Evol. Microbiol.">
        <title>Notification of changes in taxonomic opinion previously published outside the IJSEM.</title>
        <authorList>
            <person name="Oren A."/>
            <person name="Garrity G."/>
        </authorList>
    </citation>
    <scope>NUCLEOTIDE SEQUENCE</scope>
    <source>
        <strain evidence="2">TCYB15</strain>
    </source>
</reference>
<keyword evidence="1" id="KW-1133">Transmembrane helix</keyword>
<reference evidence="2" key="2">
    <citation type="submission" date="2024-06" db="EMBL/GenBank/DDBJ databases">
        <authorList>
            <person name="Deng Y."/>
        </authorList>
    </citation>
    <scope>NUCLEOTIDE SEQUENCE</scope>
    <source>
        <strain evidence="2">TCYB15</strain>
    </source>
</reference>
<dbReference type="RefSeq" id="WP_353627937.1">
    <property type="nucleotide sequence ID" value="NZ_CP159193.1"/>
</dbReference>
<evidence type="ECO:0000256" key="1">
    <source>
        <dbReference type="SAM" id="Phobius"/>
    </source>
</evidence>
<gene>
    <name evidence="2" type="ORF">ABM428_11125</name>
</gene>
<accession>A0AAU8C1M6</accession>
<protein>
    <recommendedName>
        <fullName evidence="3">DUF2244 domain-containing protein</fullName>
    </recommendedName>
</protein>
<keyword evidence="1" id="KW-0812">Transmembrane</keyword>
<name>A0AAU8C1M6_9RHOB</name>
<keyword evidence="1" id="KW-0472">Membrane</keyword>
<proteinExistence type="predicted"/>
<dbReference type="KEGG" id="suly:ABM428_11125"/>
<feature type="transmembrane region" description="Helical" evidence="1">
    <location>
        <begin position="49"/>
        <end position="74"/>
    </location>
</feature>
<feature type="transmembrane region" description="Helical" evidence="1">
    <location>
        <begin position="23"/>
        <end position="43"/>
    </location>
</feature>
<evidence type="ECO:0000313" key="2">
    <source>
        <dbReference type="EMBL" id="XCF09639.1"/>
    </source>
</evidence>
<sequence>MHDAAEGVPSRGTFHHRRAGRSLWTALVVAAVWLALVTAYVVIDASPVILAIVALFTLPALWELATNPIAWLSLTPQALVWQRRKDKVTIPLDTIDHIRLDTRLDLSVRATVVLHSGQRLRVPPDTMPPHRPFEHALHAADVPTQRHHFSLRG</sequence>